<evidence type="ECO:0000256" key="2">
    <source>
        <dbReference type="ARBA" id="ARBA00022723"/>
    </source>
</evidence>
<accession>A0AAV9PLS5</accession>
<evidence type="ECO:0000256" key="4">
    <source>
        <dbReference type="ARBA" id="ARBA00023002"/>
    </source>
</evidence>
<dbReference type="GO" id="GO:0005737">
    <property type="term" value="C:cytoplasm"/>
    <property type="evidence" value="ECO:0007669"/>
    <property type="project" value="TreeGrafter"/>
</dbReference>
<organism evidence="6 7">
    <name type="scientific">Saxophila tyrrhenica</name>
    <dbReference type="NCBI Taxonomy" id="1690608"/>
    <lineage>
        <taxon>Eukaryota</taxon>
        <taxon>Fungi</taxon>
        <taxon>Dikarya</taxon>
        <taxon>Ascomycota</taxon>
        <taxon>Pezizomycotina</taxon>
        <taxon>Dothideomycetes</taxon>
        <taxon>Dothideomycetidae</taxon>
        <taxon>Mycosphaerellales</taxon>
        <taxon>Extremaceae</taxon>
        <taxon>Saxophila</taxon>
    </lineage>
</organism>
<name>A0AAV9PLS5_9PEZI</name>
<keyword evidence="3" id="KW-0862">Zinc</keyword>
<protein>
    <recommendedName>
        <fullName evidence="5">Alcohol dehydrogenase-like C-terminal domain-containing protein</fullName>
    </recommendedName>
</protein>
<dbReference type="GO" id="GO:0004022">
    <property type="term" value="F:alcohol dehydrogenase (NAD+) activity"/>
    <property type="evidence" value="ECO:0007669"/>
    <property type="project" value="TreeGrafter"/>
</dbReference>
<dbReference type="Pfam" id="PF00107">
    <property type="entry name" value="ADH_zinc_N"/>
    <property type="match status" value="1"/>
</dbReference>
<feature type="domain" description="Alcohol dehydrogenase-like C-terminal" evidence="5">
    <location>
        <begin position="25"/>
        <end position="155"/>
    </location>
</feature>
<comment type="caution">
    <text evidence="6">The sequence shown here is derived from an EMBL/GenBank/DDBJ whole genome shotgun (WGS) entry which is preliminary data.</text>
</comment>
<dbReference type="Gene3D" id="3.40.50.720">
    <property type="entry name" value="NAD(P)-binding Rossmann-like Domain"/>
    <property type="match status" value="1"/>
</dbReference>
<dbReference type="PANTHER" id="PTHR42940:SF8">
    <property type="entry name" value="VACUOLAR PROTEIN SORTING-ASSOCIATED PROTEIN 11"/>
    <property type="match status" value="1"/>
</dbReference>
<proteinExistence type="predicted"/>
<sequence length="192" mass="20559">MLTESSGGALKASGVTGPAPVGVLGIGGRTRNFAKALGHPVVAMNNREEGRTLAKELPLPADRIIDYNDPEAVSKIKDWSGRDGLAAILGCTDNVEANAWCLNTLRPHGVCVPVGLPVDPGFMFSAFKLNFSELVIKGSLVATRNQVEDMMQVVAKHCIKGHVTTVTMEEAVNLPKMYLDSHLKGRLVVKLE</sequence>
<dbReference type="Proteomes" id="UP001337655">
    <property type="component" value="Unassembled WGS sequence"/>
</dbReference>
<dbReference type="EMBL" id="JAVRRT010000002">
    <property type="protein sequence ID" value="KAK5174242.1"/>
    <property type="molecule type" value="Genomic_DNA"/>
</dbReference>
<evidence type="ECO:0000313" key="7">
    <source>
        <dbReference type="Proteomes" id="UP001337655"/>
    </source>
</evidence>
<dbReference type="AlphaFoldDB" id="A0AAV9PLS5"/>
<dbReference type="SUPFAM" id="SSF51735">
    <property type="entry name" value="NAD(P)-binding Rossmann-fold domains"/>
    <property type="match status" value="1"/>
</dbReference>
<keyword evidence="2" id="KW-0479">Metal-binding</keyword>
<dbReference type="InterPro" id="IPR013149">
    <property type="entry name" value="ADH-like_C"/>
</dbReference>
<comment type="cofactor">
    <cofactor evidence="1">
        <name>Zn(2+)</name>
        <dbReference type="ChEBI" id="CHEBI:29105"/>
    </cofactor>
</comment>
<dbReference type="GO" id="GO:0046872">
    <property type="term" value="F:metal ion binding"/>
    <property type="evidence" value="ECO:0007669"/>
    <property type="project" value="UniProtKB-KW"/>
</dbReference>
<gene>
    <name evidence="6" type="ORF">LTR77_001322</name>
</gene>
<keyword evidence="4" id="KW-0560">Oxidoreductase</keyword>
<dbReference type="InterPro" id="IPR036291">
    <property type="entry name" value="NAD(P)-bd_dom_sf"/>
</dbReference>
<dbReference type="RefSeq" id="XP_064662911.1">
    <property type="nucleotide sequence ID" value="XM_064798584.1"/>
</dbReference>
<evidence type="ECO:0000313" key="6">
    <source>
        <dbReference type="EMBL" id="KAK5174242.1"/>
    </source>
</evidence>
<evidence type="ECO:0000259" key="5">
    <source>
        <dbReference type="Pfam" id="PF00107"/>
    </source>
</evidence>
<dbReference type="Gene3D" id="3.90.180.10">
    <property type="entry name" value="Medium-chain alcohol dehydrogenases, catalytic domain"/>
    <property type="match status" value="1"/>
</dbReference>
<evidence type="ECO:0000256" key="1">
    <source>
        <dbReference type="ARBA" id="ARBA00001947"/>
    </source>
</evidence>
<dbReference type="GeneID" id="89922670"/>
<dbReference type="PANTHER" id="PTHR42940">
    <property type="entry name" value="ALCOHOL DEHYDROGENASE 1-RELATED"/>
    <property type="match status" value="1"/>
</dbReference>
<reference evidence="6 7" key="1">
    <citation type="submission" date="2023-08" db="EMBL/GenBank/DDBJ databases">
        <title>Black Yeasts Isolated from many extreme environments.</title>
        <authorList>
            <person name="Coleine C."/>
            <person name="Stajich J.E."/>
            <person name="Selbmann L."/>
        </authorList>
    </citation>
    <scope>NUCLEOTIDE SEQUENCE [LARGE SCALE GENOMIC DNA]</scope>
    <source>
        <strain evidence="6 7">CCFEE 5935</strain>
    </source>
</reference>
<evidence type="ECO:0000256" key="3">
    <source>
        <dbReference type="ARBA" id="ARBA00022833"/>
    </source>
</evidence>
<keyword evidence="7" id="KW-1185">Reference proteome</keyword>